<accession>A0A852R8V4</accession>
<comment type="caution">
    <text evidence="3">The sequence shown here is derived from an EMBL/GenBank/DDBJ whole genome shotgun (WGS) entry which is preliminary data.</text>
</comment>
<dbReference type="InterPro" id="IPR058852">
    <property type="entry name" value="HTH_77"/>
</dbReference>
<reference evidence="3 4" key="1">
    <citation type="submission" date="2020-07" db="EMBL/GenBank/DDBJ databases">
        <title>Sequencing the genomes of 1000 actinobacteria strains.</title>
        <authorList>
            <person name="Klenk H.-P."/>
        </authorList>
    </citation>
    <scope>NUCLEOTIDE SEQUENCE [LARGE SCALE GENOMIC DNA]</scope>
    <source>
        <strain evidence="3 4">DSM 19082</strain>
    </source>
</reference>
<dbReference type="EMBL" id="JACCBF010000001">
    <property type="protein sequence ID" value="NYD30021.1"/>
    <property type="molecule type" value="Genomic_DNA"/>
</dbReference>
<dbReference type="InterPro" id="IPR027417">
    <property type="entry name" value="P-loop_NTPase"/>
</dbReference>
<dbReference type="Pfam" id="PF13401">
    <property type="entry name" value="AAA_22"/>
    <property type="match status" value="1"/>
</dbReference>
<dbReference type="RefSeq" id="WP_218865643.1">
    <property type="nucleotide sequence ID" value="NZ_BAABEF010000001.1"/>
</dbReference>
<dbReference type="Gene3D" id="1.25.40.10">
    <property type="entry name" value="Tetratricopeptide repeat domain"/>
    <property type="match status" value="2"/>
</dbReference>
<evidence type="ECO:0000313" key="3">
    <source>
        <dbReference type="EMBL" id="NYD30021.1"/>
    </source>
</evidence>
<dbReference type="InterPro" id="IPR003593">
    <property type="entry name" value="AAA+_ATPase"/>
</dbReference>
<organism evidence="3 4">
    <name type="scientific">Nocardioides kongjuensis</name>
    <dbReference type="NCBI Taxonomy" id="349522"/>
    <lineage>
        <taxon>Bacteria</taxon>
        <taxon>Bacillati</taxon>
        <taxon>Actinomycetota</taxon>
        <taxon>Actinomycetes</taxon>
        <taxon>Propionibacteriales</taxon>
        <taxon>Nocardioidaceae</taxon>
        <taxon>Nocardioides</taxon>
    </lineage>
</organism>
<dbReference type="InterPro" id="IPR005158">
    <property type="entry name" value="BTAD"/>
</dbReference>
<dbReference type="AlphaFoldDB" id="A0A852R8V4"/>
<dbReference type="InterPro" id="IPR049945">
    <property type="entry name" value="AAA_22"/>
</dbReference>
<evidence type="ECO:0000259" key="2">
    <source>
        <dbReference type="SMART" id="SM01043"/>
    </source>
</evidence>
<dbReference type="InterPro" id="IPR011990">
    <property type="entry name" value="TPR-like_helical_dom_sf"/>
</dbReference>
<dbReference type="SMART" id="SM01043">
    <property type="entry name" value="BTAD"/>
    <property type="match status" value="1"/>
</dbReference>
<dbReference type="SUPFAM" id="SSF48452">
    <property type="entry name" value="TPR-like"/>
    <property type="match status" value="2"/>
</dbReference>
<dbReference type="Proteomes" id="UP000582231">
    <property type="component" value="Unassembled WGS sequence"/>
</dbReference>
<sequence length="960" mass="101834">MSRARAATAPGVVERAGHGYRLALGTGDVDLWASDQALEAARRCVAAGAWSEAAAYLPQLGDHPALAGRILAALGRHDEALPLLEARGTDGDDLALAALLRSEAAVRGVPAALTRFEEHRARLADRLGVDPAPELQALHHELLLLDRPVRSGLAHYASSLVGRTDDLARLRGLVGSHRVVSILGPGGLGKTRLAQLVAAEADQPVVHVVELVGVVDPADVVAEVGSALGVRDSLIGRHGLTAEQQRDIRSRIAQQLDQAPTLLVLDNCEHLVEAVADLVAFLVAVTPALRVLTTTRAPLAIAAEHVFELSRLGPTDAADLFRQRALAARPGVVLPTAAVDEIVERLDGLPLAIELAAVKVRAMSVEDIAARLENRFALLRGGDRSAPDRHQTLLAVIDWSWNLLAERDRRGLRRLSVFQDGFTLDAAERLLGDDALASVEELVAQSLLTVLDPGPGAPLRYRMLETVREFGRMQLVDAGEQAEAQAAHQAWAVAYADRYGPAIFSRDQVATIDAVAVEENNLADALRKALAAPDPDAVVALMALLGGFWSIRGEHARVIMLCEPLAAAVAGYEPGPGRADQTRAALSLTLVNSWVAQLDVLTEVHARLAALGPGTTSPRIAAIVTVVLGARDSGNTHDAVEALESDDPMVWGVALQWSSHARENAGDIEGAVEAAEQALEVVTEDTGPWSRAVLHTQLAGLYSQLGMVDRAEPHARAATPVLARLGAREDALQAMTVSAVAALLRGDPDAAERVLDDVAAYADGDYSGGIGTEGTVLATRAEIAFARGDVDEGCRIVRQAATTMSALRFPGMGRDADLAPWTIYGNGVAAVALATHGRDDDGADLYAWLGAAAPRVLARERGFVDMPVVGLLLFALGTWALRKRALADADAVRLLVLAERCAYPRFIPTLDWHHVATLAEEREPGLLATVDAGYDERRGLDLLDEARDVVGRLFGPAVPA</sequence>
<dbReference type="Gene3D" id="3.40.50.300">
    <property type="entry name" value="P-loop containing nucleotide triphosphate hydrolases"/>
    <property type="match status" value="1"/>
</dbReference>
<dbReference type="SUPFAM" id="SSF52540">
    <property type="entry name" value="P-loop containing nucleoside triphosphate hydrolases"/>
    <property type="match status" value="1"/>
</dbReference>
<proteinExistence type="predicted"/>
<evidence type="ECO:0000313" key="4">
    <source>
        <dbReference type="Proteomes" id="UP000582231"/>
    </source>
</evidence>
<dbReference type="PRINTS" id="PR00364">
    <property type="entry name" value="DISEASERSIST"/>
</dbReference>
<dbReference type="Pfam" id="PF03704">
    <property type="entry name" value="BTAD"/>
    <property type="match status" value="1"/>
</dbReference>
<evidence type="ECO:0000259" key="1">
    <source>
        <dbReference type="SMART" id="SM00382"/>
    </source>
</evidence>
<name>A0A852R8V4_9ACTN</name>
<keyword evidence="4" id="KW-1185">Reference proteome</keyword>
<gene>
    <name evidence="3" type="ORF">BJ958_001567</name>
</gene>
<feature type="domain" description="Bacterial transcriptional activator" evidence="2">
    <location>
        <begin position="29"/>
        <end position="143"/>
    </location>
</feature>
<feature type="domain" description="AAA+ ATPase" evidence="1">
    <location>
        <begin position="176"/>
        <end position="313"/>
    </location>
</feature>
<dbReference type="PANTHER" id="PTHR47691">
    <property type="entry name" value="REGULATOR-RELATED"/>
    <property type="match status" value="1"/>
</dbReference>
<protein>
    <submittedName>
        <fullName evidence="3">Putative ATPase/tetratricopeptide (TPR) repeat protein</fullName>
    </submittedName>
</protein>
<dbReference type="SMART" id="SM00382">
    <property type="entry name" value="AAA"/>
    <property type="match status" value="1"/>
</dbReference>
<dbReference type="PANTHER" id="PTHR47691:SF3">
    <property type="entry name" value="HTH-TYPE TRANSCRIPTIONAL REGULATOR RV0890C-RELATED"/>
    <property type="match status" value="1"/>
</dbReference>
<dbReference type="Pfam" id="PF25872">
    <property type="entry name" value="HTH_77"/>
    <property type="match status" value="1"/>
</dbReference>
<dbReference type="GO" id="GO:0043531">
    <property type="term" value="F:ADP binding"/>
    <property type="evidence" value="ECO:0007669"/>
    <property type="project" value="InterPro"/>
</dbReference>